<feature type="transmembrane region" description="Helical" evidence="1">
    <location>
        <begin position="20"/>
        <end position="37"/>
    </location>
</feature>
<dbReference type="Proteomes" id="UP000633814">
    <property type="component" value="Unassembled WGS sequence"/>
</dbReference>
<evidence type="ECO:0000259" key="2">
    <source>
        <dbReference type="Pfam" id="PF07786"/>
    </source>
</evidence>
<name>A0ABS8C6C5_9ALTE</name>
<proteinExistence type="predicted"/>
<evidence type="ECO:0000313" key="4">
    <source>
        <dbReference type="Proteomes" id="UP000633814"/>
    </source>
</evidence>
<dbReference type="EMBL" id="JAEINI020000011">
    <property type="protein sequence ID" value="MCB5227889.1"/>
    <property type="molecule type" value="Genomic_DNA"/>
</dbReference>
<dbReference type="PANTHER" id="PTHR31061:SF24">
    <property type="entry name" value="LD22376P"/>
    <property type="match status" value="1"/>
</dbReference>
<gene>
    <name evidence="3" type="ORF">JAO78_013810</name>
</gene>
<feature type="transmembrane region" description="Helical" evidence="1">
    <location>
        <begin position="160"/>
        <end position="177"/>
    </location>
</feature>
<feature type="transmembrane region" description="Helical" evidence="1">
    <location>
        <begin position="283"/>
        <end position="307"/>
    </location>
</feature>
<feature type="transmembrane region" description="Helical" evidence="1">
    <location>
        <begin position="258"/>
        <end position="277"/>
    </location>
</feature>
<sequence length="396" mass="44483">MFGVRQHCQAILAQQPAGRLLALDILRGLAIMAMVLVNNPGSWQYIYAPLRHAEWHGWTVTDLIFPAFIIMVGMSIQLSLRQKVAQTKLEVIKAGALRALKLYLLGLFLVLFYYNFRDPAYSYLQQKLLTVRWFGVLQRIALVYFCTLLIVLYCGTRARVLWLVGLCVVYLALMQYMPYQDAQGQQFVGLWQFGNNFAAWLDHQILGAQHVFFRSATPFAFDPEGLLSTLPAISSCLLGVVLAQLLQSDQPLAFKIRLLALAGVAMVWIAELAHPLLPINKMLWTPTFVLLSTGYTALLLAVILWLTEIKRYRLWGAPLVVFGVNAILFFMLAGVAARILSMLPVAGTTLGNSLFREVFQPLFGNYNGSLAFALCFLAIAYLGMLALYRRGFIFKV</sequence>
<dbReference type="RefSeq" id="WP_226751952.1">
    <property type="nucleotide sequence ID" value="NZ_JAEINI020000011.1"/>
</dbReference>
<feature type="transmembrane region" description="Helical" evidence="1">
    <location>
        <begin position="225"/>
        <end position="246"/>
    </location>
</feature>
<keyword evidence="1" id="KW-0812">Transmembrane</keyword>
<reference evidence="3 4" key="1">
    <citation type="submission" date="2021-10" db="EMBL/GenBank/DDBJ databases">
        <title>Alishewanella koreense sp. nov. isolated from seawater of southwestern coast in South Korea and the proposal for the reclassification of Rheinheimera perlucida and Rheinheimera tuosuensis as Arsukibacterium perlucida and Arsukibacterium tuosuensis.</title>
        <authorList>
            <person name="Kim K.H."/>
            <person name="Ruan W."/>
            <person name="Kim K.R."/>
            <person name="Baek J.H."/>
            <person name="Jeon C.O."/>
        </authorList>
    </citation>
    <scope>NUCLEOTIDE SEQUENCE [LARGE SCALE GENOMIC DNA]</scope>
    <source>
        <strain evidence="3 4">16-MA</strain>
    </source>
</reference>
<evidence type="ECO:0000256" key="1">
    <source>
        <dbReference type="SAM" id="Phobius"/>
    </source>
</evidence>
<dbReference type="Pfam" id="PF07786">
    <property type="entry name" value="HGSNAT_cat"/>
    <property type="match status" value="1"/>
</dbReference>
<dbReference type="InterPro" id="IPR012429">
    <property type="entry name" value="HGSNAT_cat"/>
</dbReference>
<keyword evidence="1" id="KW-0472">Membrane</keyword>
<dbReference type="PANTHER" id="PTHR31061">
    <property type="entry name" value="LD22376P"/>
    <property type="match status" value="1"/>
</dbReference>
<evidence type="ECO:0000313" key="3">
    <source>
        <dbReference type="EMBL" id="MCB5227889.1"/>
    </source>
</evidence>
<keyword evidence="4" id="KW-1185">Reference proteome</keyword>
<feature type="transmembrane region" description="Helical" evidence="1">
    <location>
        <begin position="366"/>
        <end position="388"/>
    </location>
</feature>
<feature type="transmembrane region" description="Helical" evidence="1">
    <location>
        <begin position="57"/>
        <end position="78"/>
    </location>
</feature>
<feature type="transmembrane region" description="Helical" evidence="1">
    <location>
        <begin position="319"/>
        <end position="346"/>
    </location>
</feature>
<protein>
    <submittedName>
        <fullName evidence="3">DUF5009 domain-containing protein</fullName>
    </submittedName>
</protein>
<comment type="caution">
    <text evidence="3">The sequence shown here is derived from an EMBL/GenBank/DDBJ whole genome shotgun (WGS) entry which is preliminary data.</text>
</comment>
<organism evidence="3 4">
    <name type="scientific">Alishewanella maricola</name>
    <dbReference type="NCBI Taxonomy" id="2795740"/>
    <lineage>
        <taxon>Bacteria</taxon>
        <taxon>Pseudomonadati</taxon>
        <taxon>Pseudomonadota</taxon>
        <taxon>Gammaproteobacteria</taxon>
        <taxon>Alteromonadales</taxon>
        <taxon>Alteromonadaceae</taxon>
        <taxon>Alishewanella</taxon>
    </lineage>
</organism>
<accession>A0ABS8C6C5</accession>
<feature type="transmembrane region" description="Helical" evidence="1">
    <location>
        <begin position="136"/>
        <end position="153"/>
    </location>
</feature>
<keyword evidence="1" id="KW-1133">Transmembrane helix</keyword>
<feature type="transmembrane region" description="Helical" evidence="1">
    <location>
        <begin position="99"/>
        <end position="116"/>
    </location>
</feature>
<feature type="domain" description="Heparan-alpha-glucosaminide N-acetyltransferase catalytic" evidence="2">
    <location>
        <begin position="19"/>
        <end position="256"/>
    </location>
</feature>